<name>A0ABV8DTE2_9NOCA</name>
<gene>
    <name evidence="2" type="ORF">ACFO0B_12510</name>
</gene>
<keyword evidence="3" id="KW-1185">Reference proteome</keyword>
<dbReference type="InterPro" id="IPR007161">
    <property type="entry name" value="DUF364"/>
</dbReference>
<proteinExistence type="predicted"/>
<dbReference type="Pfam" id="PF04016">
    <property type="entry name" value="DUF364"/>
    <property type="match status" value="1"/>
</dbReference>
<accession>A0ABV8DTE2</accession>
<comment type="caution">
    <text evidence="2">The sequence shown here is derived from an EMBL/GenBank/DDBJ whole genome shotgun (WGS) entry which is preliminary data.</text>
</comment>
<dbReference type="SUPFAM" id="SSF159713">
    <property type="entry name" value="Dhaf3308-like"/>
    <property type="match status" value="1"/>
</dbReference>
<dbReference type="Proteomes" id="UP001595696">
    <property type="component" value="Unassembled WGS sequence"/>
</dbReference>
<sequence length="270" mass="27889">MIPESLCRVTDLTELAARVRAAAPAAAAEPVTVAFTTHQGARHAGRHTGYRNHVLSLRVGAAVGSAAVEPGSVADDAVHACVGEQAAALFEHPLLPVRVAALDAVLAAAWPHVGEPVTVPGGDSRAKSEARAAAVVELLGAGVRRVLVVGVVNSLLRGLRARGIEYRACDHTGGHTEWGEPIGTDAEAALPGCDALLVSGMTLANGTLEPLRRYAAARGLPLVVFAQTGAAVLRCFVGAGVTALSAEPYPFFWLDGGPSVLHRYRQEEAA</sequence>
<feature type="domain" description="Putative heavy-metal chelation" evidence="1">
    <location>
        <begin position="144"/>
        <end position="218"/>
    </location>
</feature>
<protein>
    <submittedName>
        <fullName evidence="2">Rossmann-like domain-containing protein</fullName>
    </submittedName>
</protein>
<organism evidence="2 3">
    <name type="scientific">Nocardia jiangsuensis</name>
    <dbReference type="NCBI Taxonomy" id="1691563"/>
    <lineage>
        <taxon>Bacteria</taxon>
        <taxon>Bacillati</taxon>
        <taxon>Actinomycetota</taxon>
        <taxon>Actinomycetes</taxon>
        <taxon>Mycobacteriales</taxon>
        <taxon>Nocardiaceae</taxon>
        <taxon>Nocardia</taxon>
    </lineage>
</organism>
<evidence type="ECO:0000259" key="1">
    <source>
        <dbReference type="Pfam" id="PF04016"/>
    </source>
</evidence>
<evidence type="ECO:0000313" key="2">
    <source>
        <dbReference type="EMBL" id="MFC3962807.1"/>
    </source>
</evidence>
<dbReference type="Gene3D" id="3.40.50.11590">
    <property type="match status" value="1"/>
</dbReference>
<dbReference type="EMBL" id="JBHSAX010000013">
    <property type="protein sequence ID" value="MFC3962807.1"/>
    <property type="molecule type" value="Genomic_DNA"/>
</dbReference>
<reference evidence="3" key="1">
    <citation type="journal article" date="2019" name="Int. J. Syst. Evol. Microbiol.">
        <title>The Global Catalogue of Microorganisms (GCM) 10K type strain sequencing project: providing services to taxonomists for standard genome sequencing and annotation.</title>
        <authorList>
            <consortium name="The Broad Institute Genomics Platform"/>
            <consortium name="The Broad Institute Genome Sequencing Center for Infectious Disease"/>
            <person name="Wu L."/>
            <person name="Ma J."/>
        </authorList>
    </citation>
    <scope>NUCLEOTIDE SEQUENCE [LARGE SCALE GENOMIC DNA]</scope>
    <source>
        <strain evidence="3">CGMCC 4.7330</strain>
    </source>
</reference>
<dbReference type="RefSeq" id="WP_378612567.1">
    <property type="nucleotide sequence ID" value="NZ_JBHSAX010000013.1"/>
</dbReference>
<evidence type="ECO:0000313" key="3">
    <source>
        <dbReference type="Proteomes" id="UP001595696"/>
    </source>
</evidence>